<dbReference type="PROSITE" id="PS50977">
    <property type="entry name" value="HTH_TETR_2"/>
    <property type="match status" value="1"/>
</dbReference>
<evidence type="ECO:0000313" key="6">
    <source>
        <dbReference type="EMBL" id="SCB95934.1"/>
    </source>
</evidence>
<organism evidence="6 7">
    <name type="scientific">Kosakonia oryzendophytica</name>
    <dbReference type="NCBI Taxonomy" id="1005665"/>
    <lineage>
        <taxon>Bacteria</taxon>
        <taxon>Pseudomonadati</taxon>
        <taxon>Pseudomonadota</taxon>
        <taxon>Gammaproteobacteria</taxon>
        <taxon>Enterobacterales</taxon>
        <taxon>Enterobacteriaceae</taxon>
        <taxon>Kosakonia</taxon>
    </lineage>
</organism>
<dbReference type="SUPFAM" id="SSF46689">
    <property type="entry name" value="Homeodomain-like"/>
    <property type="match status" value="1"/>
</dbReference>
<dbReference type="Proteomes" id="UP000198975">
    <property type="component" value="Unassembled WGS sequence"/>
</dbReference>
<dbReference type="RefSeq" id="WP_061497152.1">
    <property type="nucleotide sequence ID" value="NZ_CP115659.1"/>
</dbReference>
<name>A0A1C4AMV5_9ENTR</name>
<dbReference type="InterPro" id="IPR050109">
    <property type="entry name" value="HTH-type_TetR-like_transc_reg"/>
</dbReference>
<dbReference type="InterPro" id="IPR009057">
    <property type="entry name" value="Homeodomain-like_sf"/>
</dbReference>
<evidence type="ECO:0000256" key="1">
    <source>
        <dbReference type="ARBA" id="ARBA00023015"/>
    </source>
</evidence>
<dbReference type="EMBL" id="FMAY01000003">
    <property type="protein sequence ID" value="SCB95934.1"/>
    <property type="molecule type" value="Genomic_DNA"/>
</dbReference>
<evidence type="ECO:0000313" key="7">
    <source>
        <dbReference type="Proteomes" id="UP000198975"/>
    </source>
</evidence>
<evidence type="ECO:0000256" key="2">
    <source>
        <dbReference type="ARBA" id="ARBA00023125"/>
    </source>
</evidence>
<accession>A0A1C4AMV5</accession>
<protein>
    <submittedName>
        <fullName evidence="6">Transcriptional regulator, TetR family</fullName>
    </submittedName>
</protein>
<keyword evidence="2 4" id="KW-0238">DNA-binding</keyword>
<keyword evidence="3" id="KW-0804">Transcription</keyword>
<dbReference type="OrthoDB" id="63332at2"/>
<feature type="DNA-binding region" description="H-T-H motif" evidence="4">
    <location>
        <begin position="38"/>
        <end position="57"/>
    </location>
</feature>
<dbReference type="Pfam" id="PF00440">
    <property type="entry name" value="TetR_N"/>
    <property type="match status" value="1"/>
</dbReference>
<keyword evidence="7" id="KW-1185">Reference proteome</keyword>
<dbReference type="PRINTS" id="PR00455">
    <property type="entry name" value="HTHTETR"/>
</dbReference>
<dbReference type="GO" id="GO:0000976">
    <property type="term" value="F:transcription cis-regulatory region binding"/>
    <property type="evidence" value="ECO:0007669"/>
    <property type="project" value="TreeGrafter"/>
</dbReference>
<gene>
    <name evidence="6" type="ORF">GA0061071_103188</name>
</gene>
<dbReference type="GO" id="GO:0003700">
    <property type="term" value="F:DNA-binding transcription factor activity"/>
    <property type="evidence" value="ECO:0007669"/>
    <property type="project" value="TreeGrafter"/>
</dbReference>
<dbReference type="InterPro" id="IPR001647">
    <property type="entry name" value="HTH_TetR"/>
</dbReference>
<evidence type="ECO:0000256" key="4">
    <source>
        <dbReference type="PROSITE-ProRule" id="PRU00335"/>
    </source>
</evidence>
<dbReference type="AlphaFoldDB" id="A0A1C4AMV5"/>
<evidence type="ECO:0000256" key="3">
    <source>
        <dbReference type="ARBA" id="ARBA00023163"/>
    </source>
</evidence>
<dbReference type="PANTHER" id="PTHR30055:SF234">
    <property type="entry name" value="HTH-TYPE TRANSCRIPTIONAL REGULATOR BETI"/>
    <property type="match status" value="1"/>
</dbReference>
<sequence>MKPSKSEGLREKKKRLTRQHISDMATKLFFEHGFENVTVADVALAADVSRMTVSNYFSRKEELFFDRLDELCELLEKTLRQREARSPVAALRELTEELFDQKHQMTMRHEGVVKFWQVVAESPSLLNYALLQFDEISKKLGRMMAKSAGEEATDPTAHLLATIIGNTWRIAYTDALQREQSNPGELNTNVMKDIIIRGFNAAEAAARDTRYI</sequence>
<keyword evidence="1" id="KW-0805">Transcription regulation</keyword>
<feature type="domain" description="HTH tetR-type" evidence="5">
    <location>
        <begin position="15"/>
        <end position="75"/>
    </location>
</feature>
<evidence type="ECO:0000259" key="5">
    <source>
        <dbReference type="PROSITE" id="PS50977"/>
    </source>
</evidence>
<proteinExistence type="predicted"/>
<reference evidence="7" key="1">
    <citation type="submission" date="2016-08" db="EMBL/GenBank/DDBJ databases">
        <authorList>
            <person name="Varghese N."/>
            <person name="Submissions Spin"/>
        </authorList>
    </citation>
    <scope>NUCLEOTIDE SEQUENCE [LARGE SCALE GENOMIC DNA]</scope>
    <source>
        <strain evidence="7">REICA_082</strain>
    </source>
</reference>
<dbReference type="PANTHER" id="PTHR30055">
    <property type="entry name" value="HTH-TYPE TRANSCRIPTIONAL REGULATOR RUTR"/>
    <property type="match status" value="1"/>
</dbReference>
<dbReference type="Gene3D" id="1.10.357.10">
    <property type="entry name" value="Tetracycline Repressor, domain 2"/>
    <property type="match status" value="1"/>
</dbReference>